<name>A0A857A5Q0_9ACTO</name>
<gene>
    <name evidence="2" type="ORF">FOC40_02070</name>
</gene>
<dbReference type="GO" id="GO:0003677">
    <property type="term" value="F:DNA binding"/>
    <property type="evidence" value="ECO:0007669"/>
    <property type="project" value="InterPro"/>
</dbReference>
<evidence type="ECO:0000313" key="3">
    <source>
        <dbReference type="Proteomes" id="UP000424490"/>
    </source>
</evidence>
<proteinExistence type="predicted"/>
<dbReference type="EMBL" id="CP046315">
    <property type="protein sequence ID" value="QGS10309.1"/>
    <property type="molecule type" value="Genomic_DNA"/>
</dbReference>
<protein>
    <recommendedName>
        <fullName evidence="1">HTH psq-type domain-containing protein</fullName>
    </recommendedName>
</protein>
<dbReference type="InterPro" id="IPR007889">
    <property type="entry name" value="HTH_Psq"/>
</dbReference>
<evidence type="ECO:0000259" key="1">
    <source>
        <dbReference type="Pfam" id="PF05225"/>
    </source>
</evidence>
<organism evidence="2 3">
    <name type="scientific">Schaalia odontolytica</name>
    <dbReference type="NCBI Taxonomy" id="1660"/>
    <lineage>
        <taxon>Bacteria</taxon>
        <taxon>Bacillati</taxon>
        <taxon>Actinomycetota</taxon>
        <taxon>Actinomycetes</taxon>
        <taxon>Actinomycetales</taxon>
        <taxon>Actinomycetaceae</taxon>
        <taxon>Schaalia</taxon>
    </lineage>
</organism>
<accession>A0A857A5Q0</accession>
<dbReference type="AlphaFoldDB" id="A0A857A5Q0"/>
<sequence length="102" mass="10646">MKLEKAEALGGEGMSTAQACRVLGISEATLCRRIQTRTTPSIMRSQKTGSSELSVGEWVLVGGCGLRSRSLMMSGLVPPLSSRTSGGVSPYLWALAGVVDSS</sequence>
<feature type="domain" description="HTH psq-type" evidence="1">
    <location>
        <begin position="12"/>
        <end position="39"/>
    </location>
</feature>
<dbReference type="Pfam" id="PF05225">
    <property type="entry name" value="HTH_psq"/>
    <property type="match status" value="1"/>
</dbReference>
<evidence type="ECO:0000313" key="2">
    <source>
        <dbReference type="EMBL" id="QGS10309.1"/>
    </source>
</evidence>
<reference evidence="2 3" key="1">
    <citation type="submission" date="2019-11" db="EMBL/GenBank/DDBJ databases">
        <title>FDA dAtabase for Regulatory Grade micrObial Sequences (FDA-ARGOS): Supporting development and validation of Infectious Disease Dx tests.</title>
        <authorList>
            <person name="Stonesifer R."/>
            <person name="Tallon L."/>
            <person name="Sadzewicz L."/>
            <person name="Vavikolanu K."/>
            <person name="Mehta A."/>
            <person name="Aluvathingal J."/>
            <person name="Nadendla S."/>
            <person name="Myers T."/>
            <person name="Yan Y."/>
            <person name="Sichtig H."/>
        </authorList>
    </citation>
    <scope>NUCLEOTIDE SEQUENCE [LARGE SCALE GENOMIC DNA]</scope>
    <source>
        <strain evidence="2 3">FDAARGOS_732</strain>
    </source>
</reference>
<dbReference type="Proteomes" id="UP000424490">
    <property type="component" value="Chromosome"/>
</dbReference>